<reference evidence="3 4" key="1">
    <citation type="submission" date="2023-05" db="EMBL/GenBank/DDBJ databases">
        <title>A 100% complete, gapless, phased diploid assembly of the Scenedesmus obliquus UTEX 3031 genome.</title>
        <authorList>
            <person name="Biondi T.C."/>
            <person name="Hanschen E.R."/>
            <person name="Kwon T."/>
            <person name="Eng W."/>
            <person name="Kruse C.P.S."/>
            <person name="Koehler S.I."/>
            <person name="Kunde Y."/>
            <person name="Gleasner C.D."/>
            <person name="You Mak K.T."/>
            <person name="Polle J."/>
            <person name="Hovde B.T."/>
            <person name="Starkenburg S.R."/>
        </authorList>
    </citation>
    <scope>NUCLEOTIDE SEQUENCE [LARGE SCALE GENOMIC DNA]</scope>
    <source>
        <strain evidence="3 4">DOE0152z</strain>
    </source>
</reference>
<evidence type="ECO:0000313" key="4">
    <source>
        <dbReference type="Proteomes" id="UP001244341"/>
    </source>
</evidence>
<dbReference type="PANTHER" id="PTHR33724:SF1">
    <property type="entry name" value="INTRAFLAGELLAR TRANSPORT PROTEIN 43 HOMOLOG"/>
    <property type="match status" value="1"/>
</dbReference>
<accession>A0ABY8UDA2</accession>
<evidence type="ECO:0008006" key="5">
    <source>
        <dbReference type="Google" id="ProtNLM"/>
    </source>
</evidence>
<evidence type="ECO:0000256" key="2">
    <source>
        <dbReference type="SAM" id="MobiDB-lite"/>
    </source>
</evidence>
<gene>
    <name evidence="3" type="ORF">OEZ85_003976</name>
</gene>
<dbReference type="Proteomes" id="UP001244341">
    <property type="component" value="Chromosome 10b"/>
</dbReference>
<keyword evidence="1" id="KW-0970">Cilium biogenesis/degradation</keyword>
<dbReference type="Pfam" id="PF15305">
    <property type="entry name" value="IFT43"/>
    <property type="match status" value="1"/>
</dbReference>
<name>A0ABY8UDA2_TETOB</name>
<proteinExistence type="predicted"/>
<evidence type="ECO:0000313" key="3">
    <source>
        <dbReference type="EMBL" id="WIA19345.1"/>
    </source>
</evidence>
<feature type="compositionally biased region" description="Low complexity" evidence="2">
    <location>
        <begin position="94"/>
        <end position="105"/>
    </location>
</feature>
<protein>
    <recommendedName>
        <fullName evidence="5">Intraflagellar transport protein 43</fullName>
    </recommendedName>
</protein>
<evidence type="ECO:0000256" key="1">
    <source>
        <dbReference type="ARBA" id="ARBA00022794"/>
    </source>
</evidence>
<dbReference type="EMBL" id="CP126217">
    <property type="protein sequence ID" value="WIA19345.1"/>
    <property type="molecule type" value="Genomic_DNA"/>
</dbReference>
<sequence>MGGGTQTKALSKRNQHLQAARAGRRAGRHVAITEPAGSSAQRDEPTSEASSQQQLQPHLQKQLSGQQDRQQQHQQQQDYSQQERQRQPQPPPQQQQQQQQQQGPPAKRVGFDLQAGAPGTDEDEAGGSRQRFAGVSRRKQEQLQRQEIVEAKQRSKYDERAVEGVVDIPELEEEGKEDITRMVAQAPRAAAPRVQAMAELDQGWLPSKAEAGDIDLSLLTACLLPSEQVVEPPEVWDYDLLFSQLKAELQKEGAAGEASRDAEELRQI</sequence>
<feature type="region of interest" description="Disordered" evidence="2">
    <location>
        <begin position="1"/>
        <end position="146"/>
    </location>
</feature>
<feature type="compositionally biased region" description="Low complexity" evidence="2">
    <location>
        <begin position="50"/>
        <end position="80"/>
    </location>
</feature>
<dbReference type="InterPro" id="IPR029302">
    <property type="entry name" value="IFT43"/>
</dbReference>
<organism evidence="3 4">
    <name type="scientific">Tetradesmus obliquus</name>
    <name type="common">Green alga</name>
    <name type="synonym">Acutodesmus obliquus</name>
    <dbReference type="NCBI Taxonomy" id="3088"/>
    <lineage>
        <taxon>Eukaryota</taxon>
        <taxon>Viridiplantae</taxon>
        <taxon>Chlorophyta</taxon>
        <taxon>core chlorophytes</taxon>
        <taxon>Chlorophyceae</taxon>
        <taxon>CS clade</taxon>
        <taxon>Sphaeropleales</taxon>
        <taxon>Scenedesmaceae</taxon>
        <taxon>Tetradesmus</taxon>
    </lineage>
</organism>
<dbReference type="PANTHER" id="PTHR33724">
    <property type="entry name" value="INTRAFLAGELLAR TRANSPORT PROTEIN 43 HOMOLOG"/>
    <property type="match status" value="1"/>
</dbReference>
<keyword evidence="4" id="KW-1185">Reference proteome</keyword>